<feature type="compositionally biased region" description="Basic and acidic residues" evidence="1">
    <location>
        <begin position="167"/>
        <end position="179"/>
    </location>
</feature>
<feature type="compositionally biased region" description="Basic and acidic residues" evidence="1">
    <location>
        <begin position="323"/>
        <end position="340"/>
    </location>
</feature>
<evidence type="ECO:0000313" key="3">
    <source>
        <dbReference type="Proteomes" id="UP000054558"/>
    </source>
</evidence>
<accession>A0A1Y1I2I7</accession>
<gene>
    <name evidence="2" type="ORF">KFL_002000175</name>
</gene>
<sequence length="340" mass="36094">MLAPVVMPVSKERRAVEDRMAPTSTLVAPLESSSTASKKSGKAQLGKPAVSMTSAKSMTSKLSVASAKSQRPLFSSSWEPNSSSAISDARFGAAPDVFGDSYAPTLTTLIALPDCGRVSGRSSSDGESVTSPLARKEPASAFGNARQIGTAVTKLEAGQGGLNSKGFRGETEMELKEETQTNGLRGKGSRKVRAGSEEGLLEKIRRREKELVEMARSVRKLQERVKNLEHENAALRREGSGSAKVEKGEGTEGLVREVANESAFTENGVNVETGFSSGSEGGFKSDCKTELTAKNGSGFETGVSSEVAAEPKGQAYPQARRVPSREEWVTARKRKDCDGK</sequence>
<dbReference type="Proteomes" id="UP000054558">
    <property type="component" value="Unassembled WGS sequence"/>
</dbReference>
<evidence type="ECO:0000256" key="1">
    <source>
        <dbReference type="SAM" id="MobiDB-lite"/>
    </source>
</evidence>
<reference evidence="2 3" key="1">
    <citation type="journal article" date="2014" name="Nat. Commun.">
        <title>Klebsormidium flaccidum genome reveals primary factors for plant terrestrial adaptation.</title>
        <authorList>
            <person name="Hori K."/>
            <person name="Maruyama F."/>
            <person name="Fujisawa T."/>
            <person name="Togashi T."/>
            <person name="Yamamoto N."/>
            <person name="Seo M."/>
            <person name="Sato S."/>
            <person name="Yamada T."/>
            <person name="Mori H."/>
            <person name="Tajima N."/>
            <person name="Moriyama T."/>
            <person name="Ikeuchi M."/>
            <person name="Watanabe M."/>
            <person name="Wada H."/>
            <person name="Kobayashi K."/>
            <person name="Saito M."/>
            <person name="Masuda T."/>
            <person name="Sasaki-Sekimoto Y."/>
            <person name="Mashiguchi K."/>
            <person name="Awai K."/>
            <person name="Shimojima M."/>
            <person name="Masuda S."/>
            <person name="Iwai M."/>
            <person name="Nobusawa T."/>
            <person name="Narise T."/>
            <person name="Kondo S."/>
            <person name="Saito H."/>
            <person name="Sato R."/>
            <person name="Murakawa M."/>
            <person name="Ihara Y."/>
            <person name="Oshima-Yamada Y."/>
            <person name="Ohtaka K."/>
            <person name="Satoh M."/>
            <person name="Sonobe K."/>
            <person name="Ishii M."/>
            <person name="Ohtani R."/>
            <person name="Kanamori-Sato M."/>
            <person name="Honoki R."/>
            <person name="Miyazaki D."/>
            <person name="Mochizuki H."/>
            <person name="Umetsu J."/>
            <person name="Higashi K."/>
            <person name="Shibata D."/>
            <person name="Kamiya Y."/>
            <person name="Sato N."/>
            <person name="Nakamura Y."/>
            <person name="Tabata S."/>
            <person name="Ida S."/>
            <person name="Kurokawa K."/>
            <person name="Ohta H."/>
        </authorList>
    </citation>
    <scope>NUCLEOTIDE SEQUENCE [LARGE SCALE GENOMIC DNA]</scope>
    <source>
        <strain evidence="2 3">NIES-2285</strain>
    </source>
</reference>
<feature type="compositionally biased region" description="Polar residues" evidence="1">
    <location>
        <begin position="51"/>
        <end position="86"/>
    </location>
</feature>
<protein>
    <submittedName>
        <fullName evidence="2">Uncharacterized protein</fullName>
    </submittedName>
</protein>
<evidence type="ECO:0000313" key="2">
    <source>
        <dbReference type="EMBL" id="GAQ84683.1"/>
    </source>
</evidence>
<feature type="region of interest" description="Disordered" evidence="1">
    <location>
        <begin position="232"/>
        <end position="252"/>
    </location>
</feature>
<feature type="compositionally biased region" description="Basic and acidic residues" evidence="1">
    <location>
        <begin position="10"/>
        <end position="20"/>
    </location>
</feature>
<dbReference type="AlphaFoldDB" id="A0A1Y1I2I7"/>
<dbReference type="EMBL" id="DF237149">
    <property type="protein sequence ID" value="GAQ84683.1"/>
    <property type="molecule type" value="Genomic_DNA"/>
</dbReference>
<feature type="region of interest" description="Disordered" evidence="1">
    <location>
        <begin position="115"/>
        <end position="144"/>
    </location>
</feature>
<name>A0A1Y1I2I7_KLENI</name>
<feature type="region of interest" description="Disordered" evidence="1">
    <location>
        <begin position="293"/>
        <end position="340"/>
    </location>
</feature>
<feature type="region of interest" description="Disordered" evidence="1">
    <location>
        <begin position="156"/>
        <end position="196"/>
    </location>
</feature>
<keyword evidence="3" id="KW-1185">Reference proteome</keyword>
<feature type="region of interest" description="Disordered" evidence="1">
    <location>
        <begin position="1"/>
        <end position="86"/>
    </location>
</feature>
<proteinExistence type="predicted"/>
<organism evidence="2 3">
    <name type="scientific">Klebsormidium nitens</name>
    <name type="common">Green alga</name>
    <name type="synonym">Ulothrix nitens</name>
    <dbReference type="NCBI Taxonomy" id="105231"/>
    <lineage>
        <taxon>Eukaryota</taxon>
        <taxon>Viridiplantae</taxon>
        <taxon>Streptophyta</taxon>
        <taxon>Klebsormidiophyceae</taxon>
        <taxon>Klebsormidiales</taxon>
        <taxon>Klebsormidiaceae</taxon>
        <taxon>Klebsormidium</taxon>
    </lineage>
</organism>
<feature type="compositionally biased region" description="Polar residues" evidence="1">
    <location>
        <begin position="120"/>
        <end position="131"/>
    </location>
</feature>